<dbReference type="CDD" id="cd04590">
    <property type="entry name" value="CBS_pair_CorC_HlyC_assoc"/>
    <property type="match status" value="1"/>
</dbReference>
<feature type="transmembrane region" description="Helical" evidence="11">
    <location>
        <begin position="143"/>
        <end position="161"/>
    </location>
</feature>
<comment type="caution">
    <text evidence="14">The sequence shown here is derived from an EMBL/GenBank/DDBJ whole genome shotgun (WGS) entry which is preliminary data.</text>
</comment>
<dbReference type="EMBL" id="JACCFY010000001">
    <property type="protein sequence ID" value="NYJ78472.1"/>
    <property type="molecule type" value="Genomic_DNA"/>
</dbReference>
<evidence type="ECO:0000256" key="8">
    <source>
        <dbReference type="ARBA" id="ARBA00023136"/>
    </source>
</evidence>
<evidence type="ECO:0000259" key="13">
    <source>
        <dbReference type="PROSITE" id="PS51846"/>
    </source>
</evidence>
<keyword evidence="7 9" id="KW-0129">CBS domain</keyword>
<dbReference type="GO" id="GO:0005886">
    <property type="term" value="C:plasma membrane"/>
    <property type="evidence" value="ECO:0007669"/>
    <property type="project" value="UniProtKB-SubCell"/>
</dbReference>
<evidence type="ECO:0000313" key="14">
    <source>
        <dbReference type="EMBL" id="NYJ78472.1"/>
    </source>
</evidence>
<dbReference type="PROSITE" id="PS51371">
    <property type="entry name" value="CBS"/>
    <property type="match status" value="2"/>
</dbReference>
<evidence type="ECO:0000256" key="3">
    <source>
        <dbReference type="ARBA" id="ARBA00022475"/>
    </source>
</evidence>
<dbReference type="AlphaFoldDB" id="A0A7Z0KCB1"/>
<reference evidence="14 15" key="1">
    <citation type="submission" date="2020-07" db="EMBL/GenBank/DDBJ databases">
        <title>Sequencing the genomes of 1000 actinobacteria strains.</title>
        <authorList>
            <person name="Klenk H.-P."/>
        </authorList>
    </citation>
    <scope>NUCLEOTIDE SEQUENCE [LARGE SCALE GENOMIC DNA]</scope>
    <source>
        <strain evidence="14 15">DSM 15475</strain>
    </source>
</reference>
<evidence type="ECO:0000256" key="6">
    <source>
        <dbReference type="ARBA" id="ARBA00022989"/>
    </source>
</evidence>
<dbReference type="InterPro" id="IPR044751">
    <property type="entry name" value="Ion_transp-like_CBS"/>
</dbReference>
<dbReference type="Gene3D" id="3.10.580.10">
    <property type="entry name" value="CBS-domain"/>
    <property type="match status" value="1"/>
</dbReference>
<dbReference type="GO" id="GO:0050660">
    <property type="term" value="F:flavin adenine dinucleotide binding"/>
    <property type="evidence" value="ECO:0007669"/>
    <property type="project" value="InterPro"/>
</dbReference>
<dbReference type="InterPro" id="IPR051676">
    <property type="entry name" value="UPF0053_domain"/>
</dbReference>
<evidence type="ECO:0000256" key="7">
    <source>
        <dbReference type="ARBA" id="ARBA00023122"/>
    </source>
</evidence>
<dbReference type="InterPro" id="IPR005170">
    <property type="entry name" value="Transptr-assoc_dom"/>
</dbReference>
<dbReference type="RefSeq" id="WP_179541812.1">
    <property type="nucleotide sequence ID" value="NZ_BAAALL010000005.1"/>
</dbReference>
<feature type="transmembrane region" description="Helical" evidence="11">
    <location>
        <begin position="102"/>
        <end position="123"/>
    </location>
</feature>
<evidence type="ECO:0000256" key="1">
    <source>
        <dbReference type="ARBA" id="ARBA00004651"/>
    </source>
</evidence>
<dbReference type="SUPFAM" id="SSF54631">
    <property type="entry name" value="CBS-domain pair"/>
    <property type="match status" value="1"/>
</dbReference>
<keyword evidence="6 10" id="KW-1133">Transmembrane helix</keyword>
<dbReference type="InterPro" id="IPR002550">
    <property type="entry name" value="CNNM"/>
</dbReference>
<feature type="domain" description="CBS" evidence="12">
    <location>
        <begin position="225"/>
        <end position="283"/>
    </location>
</feature>
<feature type="domain" description="CBS" evidence="12">
    <location>
        <begin position="286"/>
        <end position="346"/>
    </location>
</feature>
<evidence type="ECO:0000256" key="4">
    <source>
        <dbReference type="ARBA" id="ARBA00022692"/>
    </source>
</evidence>
<dbReference type="Pfam" id="PF01595">
    <property type="entry name" value="CNNM"/>
    <property type="match status" value="1"/>
</dbReference>
<evidence type="ECO:0000313" key="15">
    <source>
        <dbReference type="Proteomes" id="UP000535437"/>
    </source>
</evidence>
<evidence type="ECO:0000259" key="12">
    <source>
        <dbReference type="PROSITE" id="PS51371"/>
    </source>
</evidence>
<keyword evidence="4 10" id="KW-0812">Transmembrane</keyword>
<dbReference type="PROSITE" id="PS51846">
    <property type="entry name" value="CNNM"/>
    <property type="match status" value="1"/>
</dbReference>
<dbReference type="SUPFAM" id="SSF56176">
    <property type="entry name" value="FAD-binding/transporter-associated domain-like"/>
    <property type="match status" value="1"/>
</dbReference>
<dbReference type="Gene3D" id="3.30.465.10">
    <property type="match status" value="1"/>
</dbReference>
<dbReference type="Proteomes" id="UP000535437">
    <property type="component" value="Unassembled WGS sequence"/>
</dbReference>
<comment type="similarity">
    <text evidence="2">Belongs to the UPF0053 family.</text>
</comment>
<dbReference type="SMART" id="SM01091">
    <property type="entry name" value="CorC_HlyC"/>
    <property type="match status" value="1"/>
</dbReference>
<proteinExistence type="inferred from homology"/>
<evidence type="ECO:0000256" key="10">
    <source>
        <dbReference type="PROSITE-ProRule" id="PRU01193"/>
    </source>
</evidence>
<dbReference type="Pfam" id="PF00571">
    <property type="entry name" value="CBS"/>
    <property type="match status" value="2"/>
</dbReference>
<accession>A0A7Z0KCB1</accession>
<dbReference type="InterPro" id="IPR016169">
    <property type="entry name" value="FAD-bd_PCMH_sub2"/>
</dbReference>
<evidence type="ECO:0000256" key="5">
    <source>
        <dbReference type="ARBA" id="ARBA00022737"/>
    </source>
</evidence>
<sequence length="450" mass="48775">MTAILLLALGCFVILLIIAANAYFVAQEFAYMSVDRTQLRTRAASGDVAASRALEVTDRTSFMLSGAQLGITVTGLLVGYVAEPLVGEALGDLLSMADVPRAAAVGVGTVVALAVSTVVQMIFGELFPKNYAIANPTVLALRLAGSTRMYLAVFGWLIMFFDRSANALLRLLRIEPVHDVNSTADVHDLEHIVDESRQSGELPEDLFLVLDRVLDFPDHDVEHAMIPRTQAGIVAPDTTIGEVRELMADEHTRYPIIDAADAPVGVVHLLDVLATSHPRSAPVTELMRPPVILPTLMPMPEAVEELRCHRSQFACVIDEYGGFAGVISLEDLAEEILGELTDEHDEEIPLAIVPIGGCAWQMEGAVHVDEVERAVGHDLPRGDFETLSGLIIHEAGGLPSPGDRICIDLPWAGVPMADEPPLHRWLDVEVCTVQRHVPHTVTVELKEAEL</sequence>
<feature type="transmembrane region" description="Helical" evidence="11">
    <location>
        <begin position="62"/>
        <end position="82"/>
    </location>
</feature>
<keyword evidence="8 10" id="KW-0472">Membrane</keyword>
<evidence type="ECO:0000256" key="11">
    <source>
        <dbReference type="SAM" id="Phobius"/>
    </source>
</evidence>
<feature type="domain" description="CNNM transmembrane" evidence="13">
    <location>
        <begin position="3"/>
        <end position="206"/>
    </location>
</feature>
<evidence type="ECO:0000256" key="9">
    <source>
        <dbReference type="PROSITE-ProRule" id="PRU00703"/>
    </source>
</evidence>
<dbReference type="InterPro" id="IPR036318">
    <property type="entry name" value="FAD-bd_PCMH-like_sf"/>
</dbReference>
<comment type="subcellular location">
    <subcellularLocation>
        <location evidence="1">Cell membrane</location>
        <topology evidence="1">Multi-pass membrane protein</topology>
    </subcellularLocation>
</comment>
<dbReference type="InterPro" id="IPR000644">
    <property type="entry name" value="CBS_dom"/>
</dbReference>
<keyword evidence="5" id="KW-0677">Repeat</keyword>
<name>A0A7Z0KCB1_9MICC</name>
<protein>
    <submittedName>
        <fullName evidence="14">CBS domain containing-hemolysin-like protein</fullName>
    </submittedName>
</protein>
<dbReference type="PANTHER" id="PTHR43099:SF6">
    <property type="entry name" value="UPF0053 PROTEIN RV1842C"/>
    <property type="match status" value="1"/>
</dbReference>
<dbReference type="Pfam" id="PF03471">
    <property type="entry name" value="CorC_HlyC"/>
    <property type="match status" value="1"/>
</dbReference>
<dbReference type="PANTHER" id="PTHR43099">
    <property type="entry name" value="UPF0053 PROTEIN YRKA"/>
    <property type="match status" value="1"/>
</dbReference>
<gene>
    <name evidence="14" type="ORF">HNR09_001883</name>
</gene>
<evidence type="ECO:0000256" key="2">
    <source>
        <dbReference type="ARBA" id="ARBA00006337"/>
    </source>
</evidence>
<keyword evidence="3" id="KW-1003">Cell membrane</keyword>
<dbReference type="InterPro" id="IPR046342">
    <property type="entry name" value="CBS_dom_sf"/>
</dbReference>
<keyword evidence="15" id="KW-1185">Reference proteome</keyword>
<organism evidence="14 15">
    <name type="scientific">Nesterenkonia xinjiangensis</name>
    <dbReference type="NCBI Taxonomy" id="225327"/>
    <lineage>
        <taxon>Bacteria</taxon>
        <taxon>Bacillati</taxon>
        <taxon>Actinomycetota</taxon>
        <taxon>Actinomycetes</taxon>
        <taxon>Micrococcales</taxon>
        <taxon>Micrococcaceae</taxon>
        <taxon>Nesterenkonia</taxon>
    </lineage>
</organism>